<dbReference type="PANTHER" id="PTHR45884">
    <property type="entry name" value="N-ACETYLTRANSFERASE ECO"/>
    <property type="match status" value="1"/>
</dbReference>
<evidence type="ECO:0000313" key="13">
    <source>
        <dbReference type="EMBL" id="PNR45118.1"/>
    </source>
</evidence>
<evidence type="ECO:0000259" key="11">
    <source>
        <dbReference type="Pfam" id="PF13878"/>
    </source>
</evidence>
<proteinExistence type="inferred from homology"/>
<evidence type="ECO:0000256" key="7">
    <source>
        <dbReference type="ARBA" id="ARBA00023242"/>
    </source>
</evidence>
<dbReference type="EnsemblPlants" id="Pp3c11_11100V3.4">
    <property type="protein sequence ID" value="Pp3c11_11100V3.4"/>
    <property type="gene ID" value="Pp3c11_11100"/>
</dbReference>
<feature type="compositionally biased region" description="Basic and acidic residues" evidence="10">
    <location>
        <begin position="8"/>
        <end position="22"/>
    </location>
</feature>
<evidence type="ECO:0000256" key="2">
    <source>
        <dbReference type="ARBA" id="ARBA00005816"/>
    </source>
</evidence>
<dbReference type="Proteomes" id="UP000006727">
    <property type="component" value="Chromosome 11"/>
</dbReference>
<dbReference type="EnsemblPlants" id="Pp3c11_11100V3.1">
    <property type="protein sequence ID" value="Pp3c11_11100V3.1"/>
    <property type="gene ID" value="Pp3c11_11100"/>
</dbReference>
<keyword evidence="8" id="KW-0131">Cell cycle</keyword>
<evidence type="ECO:0000256" key="6">
    <source>
        <dbReference type="ARBA" id="ARBA00022833"/>
    </source>
</evidence>
<keyword evidence="15" id="KW-1185">Reference proteome</keyword>
<dbReference type="RefSeq" id="XP_024389239.1">
    <property type="nucleotide sequence ID" value="XM_024533471.2"/>
</dbReference>
<sequence length="395" mass="44055">MDVGIADDDTRCRNMGSSKKDSPLLMYKRRKRDSTPVRSSSPISDKTTEVEYDESPSESEGRASSQLKLQSLEEVGPTGCSQRALQVVKTIADSKRTFAPPPAKRCRQYFLDLGQADFTHTTCRVCGLVYARGLESDEKLHSSFHRSQLKGIHYKGWSNERVAYQVSSEGDRVVYVLPGDPSGYLNKVGEVVKVMEQEMGLSPGWLWQKKHCKAYLFISASKKIVGCVIAERISSAFPIVPHESKDSKPLDTLLQFSVSRGHSEESPISEAKTRDEKSKPCKQLLWGGWKFNREVVNRKKVPNDNVQELGRAIMCSKTEVPAVCGVRGIWVSRTERRKGIASHLLDAMRKTFCVGVTLETSQCAFSQPTPAGEAFAARYCGTPSFLVYHTSWSIT</sequence>
<protein>
    <recommendedName>
        <fullName evidence="16">N-acetyltransferase ESCO acetyl-transferase domain-containing protein</fullName>
    </recommendedName>
</protein>
<gene>
    <name evidence="14" type="primary">LOC112288834</name>
    <name evidence="13" type="ORF">PHYPA_014889</name>
</gene>
<keyword evidence="9" id="KW-0012">Acyltransferase</keyword>
<feature type="domain" description="N-acetyltransferase ESCO acetyl-transferase" evidence="12">
    <location>
        <begin position="320"/>
        <end position="388"/>
    </location>
</feature>
<dbReference type="GO" id="GO:0007064">
    <property type="term" value="P:mitotic sister chromatid cohesion"/>
    <property type="evidence" value="ECO:0000318"/>
    <property type="project" value="GO_Central"/>
</dbReference>
<dbReference type="OrthoDB" id="428854at2759"/>
<dbReference type="RefSeq" id="XP_024389240.1">
    <property type="nucleotide sequence ID" value="XM_024533472.2"/>
</dbReference>
<evidence type="ECO:0000313" key="14">
    <source>
        <dbReference type="EnsemblPlants" id="Pp3c11_11100V3.1"/>
    </source>
</evidence>
<dbReference type="PaxDb" id="3218-PP1S61_270V6.1"/>
<dbReference type="Gramene" id="Pp3c11_11100V3.3">
    <property type="protein sequence ID" value="Pp3c11_11100V3.3"/>
    <property type="gene ID" value="Pp3c11_11100"/>
</dbReference>
<feature type="domain" description="N-acetyltransferase ESCO zinc-finger" evidence="11">
    <location>
        <begin position="108"/>
        <end position="146"/>
    </location>
</feature>
<evidence type="ECO:0008006" key="16">
    <source>
        <dbReference type="Google" id="ProtNLM"/>
    </source>
</evidence>
<dbReference type="RefSeq" id="XP_024389238.1">
    <property type="nucleotide sequence ID" value="XM_024533470.2"/>
</dbReference>
<evidence type="ECO:0000256" key="8">
    <source>
        <dbReference type="ARBA" id="ARBA00023306"/>
    </source>
</evidence>
<accession>A0A2K1JUB5</accession>
<evidence type="ECO:0000256" key="5">
    <source>
        <dbReference type="ARBA" id="ARBA00022771"/>
    </source>
</evidence>
<dbReference type="Gramene" id="Pp3c11_11100V3.4">
    <property type="protein sequence ID" value="Pp3c11_11100V3.4"/>
    <property type="gene ID" value="Pp3c11_11100"/>
</dbReference>
<dbReference type="EnsemblPlants" id="Pp3c11_11100V3.3">
    <property type="protein sequence ID" value="Pp3c11_11100V3.3"/>
    <property type="gene ID" value="Pp3c11_11100"/>
</dbReference>
<organism evidence="13">
    <name type="scientific">Physcomitrium patens</name>
    <name type="common">Spreading-leaved earth moss</name>
    <name type="synonym">Physcomitrella patens</name>
    <dbReference type="NCBI Taxonomy" id="3218"/>
    <lineage>
        <taxon>Eukaryota</taxon>
        <taxon>Viridiplantae</taxon>
        <taxon>Streptophyta</taxon>
        <taxon>Embryophyta</taxon>
        <taxon>Bryophyta</taxon>
        <taxon>Bryophytina</taxon>
        <taxon>Bryopsida</taxon>
        <taxon>Funariidae</taxon>
        <taxon>Funariales</taxon>
        <taxon>Funariaceae</taxon>
        <taxon>Physcomitrium</taxon>
    </lineage>
</organism>
<dbReference type="GO" id="GO:0000785">
    <property type="term" value="C:chromatin"/>
    <property type="evidence" value="ECO:0000318"/>
    <property type="project" value="GO_Central"/>
</dbReference>
<feature type="compositionally biased region" description="Polar residues" evidence="10">
    <location>
        <begin position="36"/>
        <end position="45"/>
    </location>
</feature>
<keyword evidence="6" id="KW-0862">Zinc</keyword>
<evidence type="ECO:0000256" key="4">
    <source>
        <dbReference type="ARBA" id="ARBA00022723"/>
    </source>
</evidence>
<dbReference type="Pfam" id="PF13880">
    <property type="entry name" value="Acetyltransf_13"/>
    <property type="match status" value="1"/>
</dbReference>
<dbReference type="GO" id="GO:0005634">
    <property type="term" value="C:nucleus"/>
    <property type="evidence" value="ECO:0000318"/>
    <property type="project" value="GO_Central"/>
</dbReference>
<evidence type="ECO:0000256" key="9">
    <source>
        <dbReference type="ARBA" id="ARBA00023315"/>
    </source>
</evidence>
<dbReference type="InterPro" id="IPR028009">
    <property type="entry name" value="ESCO_Acetyltransf_dom"/>
</dbReference>
<feature type="region of interest" description="Disordered" evidence="10">
    <location>
        <begin position="1"/>
        <end position="66"/>
    </location>
</feature>
<dbReference type="AlphaFoldDB" id="A0A2K1JUB5"/>
<reference evidence="13 15" key="1">
    <citation type="journal article" date="2008" name="Science">
        <title>The Physcomitrella genome reveals evolutionary insights into the conquest of land by plants.</title>
        <authorList>
            <person name="Rensing S."/>
            <person name="Lang D."/>
            <person name="Zimmer A."/>
            <person name="Terry A."/>
            <person name="Salamov A."/>
            <person name="Shapiro H."/>
            <person name="Nishiyama T."/>
            <person name="Perroud P.-F."/>
            <person name="Lindquist E."/>
            <person name="Kamisugi Y."/>
            <person name="Tanahashi T."/>
            <person name="Sakakibara K."/>
            <person name="Fujita T."/>
            <person name="Oishi K."/>
            <person name="Shin-I T."/>
            <person name="Kuroki Y."/>
            <person name="Toyoda A."/>
            <person name="Suzuki Y."/>
            <person name="Hashimoto A."/>
            <person name="Yamaguchi K."/>
            <person name="Sugano A."/>
            <person name="Kohara Y."/>
            <person name="Fujiyama A."/>
            <person name="Anterola A."/>
            <person name="Aoki S."/>
            <person name="Ashton N."/>
            <person name="Barbazuk W.B."/>
            <person name="Barker E."/>
            <person name="Bennetzen J."/>
            <person name="Bezanilla M."/>
            <person name="Blankenship R."/>
            <person name="Cho S.H."/>
            <person name="Dutcher S."/>
            <person name="Estelle M."/>
            <person name="Fawcett J.A."/>
            <person name="Gundlach H."/>
            <person name="Hanada K."/>
            <person name="Heyl A."/>
            <person name="Hicks K.A."/>
            <person name="Hugh J."/>
            <person name="Lohr M."/>
            <person name="Mayer K."/>
            <person name="Melkozernov A."/>
            <person name="Murata T."/>
            <person name="Nelson D."/>
            <person name="Pils B."/>
            <person name="Prigge M."/>
            <person name="Reiss B."/>
            <person name="Renner T."/>
            <person name="Rombauts S."/>
            <person name="Rushton P."/>
            <person name="Sanderfoot A."/>
            <person name="Schween G."/>
            <person name="Shiu S.-H."/>
            <person name="Stueber K."/>
            <person name="Theodoulou F.L."/>
            <person name="Tu H."/>
            <person name="Van de Peer Y."/>
            <person name="Verrier P.J."/>
            <person name="Waters E."/>
            <person name="Wood A."/>
            <person name="Yang L."/>
            <person name="Cove D."/>
            <person name="Cuming A."/>
            <person name="Hasebe M."/>
            <person name="Lucas S."/>
            <person name="Mishler D.B."/>
            <person name="Reski R."/>
            <person name="Grigoriev I."/>
            <person name="Quatrano R.S."/>
            <person name="Boore J.L."/>
        </authorList>
    </citation>
    <scope>NUCLEOTIDE SEQUENCE [LARGE SCALE GENOMIC DNA]</scope>
    <source>
        <strain evidence="14 15">cv. Gransden 2004</strain>
    </source>
</reference>
<comment type="similarity">
    <text evidence="2">Belongs to the acetyltransferase family. ECO subfamily.</text>
</comment>
<evidence type="ECO:0000256" key="10">
    <source>
        <dbReference type="SAM" id="MobiDB-lite"/>
    </source>
</evidence>
<dbReference type="InterPro" id="IPR028005">
    <property type="entry name" value="AcTrfase_ESCO_Znf_dom"/>
</dbReference>
<dbReference type="EnsemblPlants" id="Pp3c11_11100V3.2">
    <property type="protein sequence ID" value="Pp3c11_11100V3.2"/>
    <property type="gene ID" value="Pp3c11_11100"/>
</dbReference>
<reference evidence="13 15" key="2">
    <citation type="journal article" date="2018" name="Plant J.">
        <title>The Physcomitrella patens chromosome-scale assembly reveals moss genome structure and evolution.</title>
        <authorList>
            <person name="Lang D."/>
            <person name="Ullrich K.K."/>
            <person name="Murat F."/>
            <person name="Fuchs J."/>
            <person name="Jenkins J."/>
            <person name="Haas F.B."/>
            <person name="Piednoel M."/>
            <person name="Gundlach H."/>
            <person name="Van Bel M."/>
            <person name="Meyberg R."/>
            <person name="Vives C."/>
            <person name="Morata J."/>
            <person name="Symeonidi A."/>
            <person name="Hiss M."/>
            <person name="Muchero W."/>
            <person name="Kamisugi Y."/>
            <person name="Saleh O."/>
            <person name="Blanc G."/>
            <person name="Decker E.L."/>
            <person name="van Gessel N."/>
            <person name="Grimwood J."/>
            <person name="Hayes R.D."/>
            <person name="Graham S.W."/>
            <person name="Gunter L.E."/>
            <person name="McDaniel S.F."/>
            <person name="Hoernstein S.N.W."/>
            <person name="Larsson A."/>
            <person name="Li F.W."/>
            <person name="Perroud P.F."/>
            <person name="Phillips J."/>
            <person name="Ranjan P."/>
            <person name="Rokshar D.S."/>
            <person name="Rothfels C.J."/>
            <person name="Schneider L."/>
            <person name="Shu S."/>
            <person name="Stevenson D.W."/>
            <person name="Thummler F."/>
            <person name="Tillich M."/>
            <person name="Villarreal Aguilar J.C."/>
            <person name="Widiez T."/>
            <person name="Wong G.K."/>
            <person name="Wymore A."/>
            <person name="Zhang Y."/>
            <person name="Zimmer A.D."/>
            <person name="Quatrano R.S."/>
            <person name="Mayer K.F.X."/>
            <person name="Goodstein D."/>
            <person name="Casacuberta J.M."/>
            <person name="Vandepoele K."/>
            <person name="Reski R."/>
            <person name="Cuming A.C."/>
            <person name="Tuskan G.A."/>
            <person name="Maumus F."/>
            <person name="Salse J."/>
            <person name="Schmutz J."/>
            <person name="Rensing S.A."/>
        </authorList>
    </citation>
    <scope>NUCLEOTIDE SEQUENCE [LARGE SCALE GENOMIC DNA]</scope>
    <source>
        <strain evidence="14 15">cv. Gransden 2004</strain>
    </source>
</reference>
<dbReference type="OMA" id="WHVYEES"/>
<keyword evidence="4" id="KW-0479">Metal-binding</keyword>
<dbReference type="GO" id="GO:0008270">
    <property type="term" value="F:zinc ion binding"/>
    <property type="evidence" value="ECO:0007669"/>
    <property type="project" value="UniProtKB-KW"/>
</dbReference>
<reference evidence="14" key="3">
    <citation type="submission" date="2020-12" db="UniProtKB">
        <authorList>
            <consortium name="EnsemblPlants"/>
        </authorList>
    </citation>
    <scope>IDENTIFICATION</scope>
</reference>
<dbReference type="STRING" id="3218.A0A2K1JUB5"/>
<dbReference type="GO" id="GO:0061733">
    <property type="term" value="F:protein-lysine-acetyltransferase activity"/>
    <property type="evidence" value="ECO:0000318"/>
    <property type="project" value="GO_Central"/>
</dbReference>
<dbReference type="EMBL" id="ABEU02000011">
    <property type="protein sequence ID" value="PNR45118.1"/>
    <property type="molecule type" value="Genomic_DNA"/>
</dbReference>
<keyword evidence="7" id="KW-0539">Nucleus</keyword>
<dbReference type="Pfam" id="PF13878">
    <property type="entry name" value="zf-C2H2_3"/>
    <property type="match status" value="1"/>
</dbReference>
<dbReference type="KEGG" id="ppp:112288834"/>
<evidence type="ECO:0000256" key="1">
    <source>
        <dbReference type="ARBA" id="ARBA00004123"/>
    </source>
</evidence>
<dbReference type="PANTHER" id="PTHR45884:SF2">
    <property type="entry name" value="N-ACETYLTRANSFERASE ECO"/>
    <property type="match status" value="1"/>
</dbReference>
<comment type="subcellular location">
    <subcellularLocation>
        <location evidence="1">Nucleus</location>
    </subcellularLocation>
</comment>
<evidence type="ECO:0000259" key="12">
    <source>
        <dbReference type="Pfam" id="PF13880"/>
    </source>
</evidence>
<dbReference type="Gramene" id="Pp3c11_11100V3.2">
    <property type="protein sequence ID" value="Pp3c11_11100V3.2"/>
    <property type="gene ID" value="Pp3c11_11100"/>
</dbReference>
<keyword evidence="5" id="KW-0863">Zinc-finger</keyword>
<dbReference type="GeneID" id="112288834"/>
<evidence type="ECO:0000313" key="15">
    <source>
        <dbReference type="Proteomes" id="UP000006727"/>
    </source>
</evidence>
<dbReference type="Gramene" id="Pp3c11_11100V3.1">
    <property type="protein sequence ID" value="Pp3c11_11100V3.1"/>
    <property type="gene ID" value="Pp3c11_11100"/>
</dbReference>
<name>A0A2K1JUB5_PHYPA</name>
<keyword evidence="3" id="KW-0808">Transferase</keyword>
<evidence type="ECO:0000256" key="3">
    <source>
        <dbReference type="ARBA" id="ARBA00022679"/>
    </source>
</evidence>